<feature type="domain" description="IspG TIM-barrel" evidence="9">
    <location>
        <begin position="7"/>
        <end position="246"/>
    </location>
</feature>
<keyword evidence="3 7" id="KW-0560">Oxidoreductase</keyword>
<comment type="cofactor">
    <cofactor evidence="7">
        <name>[4Fe-4S] cluster</name>
        <dbReference type="ChEBI" id="CHEBI:49883"/>
    </cofactor>
    <text evidence="7">Binds 1 [4Fe-4S] cluster.</text>
</comment>
<protein>
    <recommendedName>
        <fullName evidence="7">4-hydroxy-3-methylbut-2-en-1-yl diphosphate synthase (flavodoxin)</fullName>
        <ecNumber evidence="7">1.17.7.3</ecNumber>
    </recommendedName>
    <alternativeName>
        <fullName evidence="7">1-hydroxy-2-methyl-2-(E)-butenyl 4-diphosphate synthase</fullName>
    </alternativeName>
</protein>
<dbReference type="NCBIfam" id="TIGR00612">
    <property type="entry name" value="ispG_gcpE"/>
    <property type="match status" value="1"/>
</dbReference>
<comment type="catalytic activity">
    <reaction evidence="7">
        <text>(2E)-4-hydroxy-3-methylbut-2-enyl diphosphate + oxidized [flavodoxin] + H2O + 2 H(+) = 2-C-methyl-D-erythritol 2,4-cyclic diphosphate + reduced [flavodoxin]</text>
        <dbReference type="Rhea" id="RHEA:43604"/>
        <dbReference type="Rhea" id="RHEA-COMP:10622"/>
        <dbReference type="Rhea" id="RHEA-COMP:10623"/>
        <dbReference type="ChEBI" id="CHEBI:15377"/>
        <dbReference type="ChEBI" id="CHEBI:15378"/>
        <dbReference type="ChEBI" id="CHEBI:57618"/>
        <dbReference type="ChEBI" id="CHEBI:58210"/>
        <dbReference type="ChEBI" id="CHEBI:58483"/>
        <dbReference type="ChEBI" id="CHEBI:128753"/>
        <dbReference type="EC" id="1.17.7.3"/>
    </reaction>
</comment>
<reference evidence="11" key="2">
    <citation type="submission" date="2021-01" db="EMBL/GenBank/DDBJ databases">
        <authorList>
            <person name="Hahn C.R."/>
            <person name="Youssef N.H."/>
            <person name="Elshahed M."/>
        </authorList>
    </citation>
    <scope>NUCLEOTIDE SEQUENCE</scope>
    <source>
        <strain evidence="11">Zod_Metabat.24</strain>
    </source>
</reference>
<sequence length="362" mass="39314">MITRRQTRAISVGDVRIGGENPVVVQSMTKTDTKDVKATLSQIEDLYKRGCEIVRVAVKDMDATSALKEIVKESPVPIIADIHFDYLLAIYSMEAGAKGIRINPGNIGGRERLLKIIDRARLDNVAIRIGVNSGSLEKEILNKHGGPTPRAMVESGLNCLRIFEDSDYTNTKFSLKSANVMDTVYAYREFSKVCDYPLHLGVTEAGTVFKGAVKSAVGIGILLYEGIGDTIRVSLTGDPVKEVICAYTILSALGIRKRGVNVISCPTCGRTEIDIVKIADEVERRLEGLDLNITVAVMGCEVNGPGEAREADVGIAGGKGMGLLFRNGKVIKKVKEAELLDELIKEVEKIRAENESHEAGCH</sequence>
<dbReference type="GO" id="GO:0046429">
    <property type="term" value="F:4-hydroxy-3-methylbut-2-en-1-yl diphosphate synthase activity (ferredoxin)"/>
    <property type="evidence" value="ECO:0007669"/>
    <property type="project" value="UniProtKB-UniRule"/>
</dbReference>
<evidence type="ECO:0000256" key="6">
    <source>
        <dbReference type="ARBA" id="ARBA00023229"/>
    </source>
</evidence>
<evidence type="ECO:0000256" key="3">
    <source>
        <dbReference type="ARBA" id="ARBA00023002"/>
    </source>
</evidence>
<evidence type="ECO:0000256" key="7">
    <source>
        <dbReference type="HAMAP-Rule" id="MF_00159"/>
    </source>
</evidence>
<dbReference type="SUPFAM" id="SSF51604">
    <property type="entry name" value="Enolase C-terminal domain-like"/>
    <property type="match status" value="1"/>
</dbReference>
<dbReference type="GO" id="GO:0051539">
    <property type="term" value="F:4 iron, 4 sulfur cluster binding"/>
    <property type="evidence" value="ECO:0007669"/>
    <property type="project" value="UniProtKB-UniRule"/>
</dbReference>
<evidence type="ECO:0000259" key="9">
    <source>
        <dbReference type="Pfam" id="PF04551"/>
    </source>
</evidence>
<gene>
    <name evidence="7 11" type="primary">ispG</name>
    <name evidence="11" type="synonym">gcpE</name>
    <name evidence="11" type="ORF">JW984_05060</name>
</gene>
<reference evidence="11" key="1">
    <citation type="journal article" date="2021" name="Environ. Microbiol.">
        <title>Genomic characterization of three novel Desulfobacterota classes expand the metabolic and phylogenetic diversity of the phylum.</title>
        <authorList>
            <person name="Murphy C.L."/>
            <person name="Biggerstaff J."/>
            <person name="Eichhorn A."/>
            <person name="Ewing E."/>
            <person name="Shahan R."/>
            <person name="Soriano D."/>
            <person name="Stewart S."/>
            <person name="VanMol K."/>
            <person name="Walker R."/>
            <person name="Walters P."/>
            <person name="Elshahed M.S."/>
            <person name="Youssef N.H."/>
        </authorList>
    </citation>
    <scope>NUCLEOTIDE SEQUENCE</scope>
    <source>
        <strain evidence="11">Zod_Metabat.24</strain>
    </source>
</reference>
<dbReference type="InterPro" id="IPR036849">
    <property type="entry name" value="Enolase-like_C_sf"/>
</dbReference>
<dbReference type="InterPro" id="IPR004588">
    <property type="entry name" value="IspG_bac-typ"/>
</dbReference>
<dbReference type="InterPro" id="IPR045854">
    <property type="entry name" value="NO2/SO3_Rdtase_4Fe4S_sf"/>
</dbReference>
<dbReference type="GO" id="GO:0141197">
    <property type="term" value="F:4-hydroxy-3-methylbut-2-enyl-diphosphate synthase activity (flavodoxin)"/>
    <property type="evidence" value="ECO:0007669"/>
    <property type="project" value="UniProtKB-EC"/>
</dbReference>
<dbReference type="GO" id="GO:0019288">
    <property type="term" value="P:isopentenyl diphosphate biosynthetic process, methylerythritol 4-phosphate pathway"/>
    <property type="evidence" value="ECO:0007669"/>
    <property type="project" value="UniProtKB-UniRule"/>
</dbReference>
<dbReference type="InterPro" id="IPR058579">
    <property type="entry name" value="IspG_C"/>
</dbReference>
<feature type="domain" description="IspG C-terminal" evidence="10">
    <location>
        <begin position="261"/>
        <end position="349"/>
    </location>
</feature>
<evidence type="ECO:0000313" key="12">
    <source>
        <dbReference type="Proteomes" id="UP000809273"/>
    </source>
</evidence>
<keyword evidence="5 7" id="KW-0411">Iron-sulfur</keyword>
<evidence type="ECO:0000259" key="10">
    <source>
        <dbReference type="Pfam" id="PF26540"/>
    </source>
</evidence>
<dbReference type="EMBL" id="JAFGIX010000025">
    <property type="protein sequence ID" value="MBN1572550.1"/>
    <property type="molecule type" value="Genomic_DNA"/>
</dbReference>
<comment type="caution">
    <text evidence="11">The sequence shown here is derived from an EMBL/GenBank/DDBJ whole genome shotgun (WGS) entry which is preliminary data.</text>
</comment>
<feature type="binding site" evidence="7">
    <location>
        <position position="268"/>
    </location>
    <ligand>
        <name>[4Fe-4S] cluster</name>
        <dbReference type="ChEBI" id="CHEBI:49883"/>
    </ligand>
</feature>
<dbReference type="SUPFAM" id="SSF56014">
    <property type="entry name" value="Nitrite and sulphite reductase 4Fe-4S domain-like"/>
    <property type="match status" value="1"/>
</dbReference>
<name>A0A9D8KE31_9DELT</name>
<evidence type="ECO:0000313" key="11">
    <source>
        <dbReference type="EMBL" id="MBN1572550.1"/>
    </source>
</evidence>
<dbReference type="HAMAP" id="MF_00159">
    <property type="entry name" value="IspG"/>
    <property type="match status" value="1"/>
</dbReference>
<dbReference type="EC" id="1.17.7.3" evidence="7"/>
<dbReference type="InterPro" id="IPR016425">
    <property type="entry name" value="IspG_bac"/>
</dbReference>
<dbReference type="PANTHER" id="PTHR30454:SF0">
    <property type="entry name" value="4-HYDROXY-3-METHYLBUT-2-EN-1-YL DIPHOSPHATE SYNTHASE (FERREDOXIN), CHLOROPLASTIC"/>
    <property type="match status" value="1"/>
</dbReference>
<keyword evidence="1 7" id="KW-0004">4Fe-4S</keyword>
<dbReference type="GO" id="GO:0005506">
    <property type="term" value="F:iron ion binding"/>
    <property type="evidence" value="ECO:0007669"/>
    <property type="project" value="InterPro"/>
</dbReference>
<dbReference type="Gene3D" id="3.20.20.20">
    <property type="entry name" value="Dihydropteroate synthase-like"/>
    <property type="match status" value="1"/>
</dbReference>
<dbReference type="InterPro" id="IPR011005">
    <property type="entry name" value="Dihydropteroate_synth-like_sf"/>
</dbReference>
<keyword evidence="2 7" id="KW-0479">Metal-binding</keyword>
<organism evidence="11 12">
    <name type="scientific">Candidatus Zymogenus saltonus</name>
    <dbReference type="NCBI Taxonomy" id="2844893"/>
    <lineage>
        <taxon>Bacteria</taxon>
        <taxon>Deltaproteobacteria</taxon>
        <taxon>Candidatus Zymogenia</taxon>
        <taxon>Candidatus Zymogeniales</taxon>
        <taxon>Candidatus Zymogenaceae</taxon>
        <taxon>Candidatus Zymogenus</taxon>
    </lineage>
</organism>
<keyword evidence="8" id="KW-0175">Coiled coil</keyword>
<dbReference type="Gene3D" id="3.30.413.10">
    <property type="entry name" value="Sulfite Reductase Hemoprotein, domain 1"/>
    <property type="match status" value="1"/>
</dbReference>
<keyword evidence="6 7" id="KW-0414">Isoprene biosynthesis</keyword>
<dbReference type="GO" id="GO:0016114">
    <property type="term" value="P:terpenoid biosynthetic process"/>
    <property type="evidence" value="ECO:0007669"/>
    <property type="project" value="InterPro"/>
</dbReference>
<feature type="binding site" evidence="7">
    <location>
        <position position="307"/>
    </location>
    <ligand>
        <name>[4Fe-4S] cluster</name>
        <dbReference type="ChEBI" id="CHEBI:49883"/>
    </ligand>
</feature>
<dbReference type="PIRSF" id="PIRSF004640">
    <property type="entry name" value="IspG"/>
    <property type="match status" value="1"/>
</dbReference>
<dbReference type="Pfam" id="PF26540">
    <property type="entry name" value="GcpE_C"/>
    <property type="match status" value="1"/>
</dbReference>
<dbReference type="Proteomes" id="UP000809273">
    <property type="component" value="Unassembled WGS sequence"/>
</dbReference>
<dbReference type="Pfam" id="PF04551">
    <property type="entry name" value="GcpE"/>
    <property type="match status" value="1"/>
</dbReference>
<feature type="binding site" evidence="7">
    <location>
        <position position="300"/>
    </location>
    <ligand>
        <name>[4Fe-4S] cluster</name>
        <dbReference type="ChEBI" id="CHEBI:49883"/>
    </ligand>
</feature>
<dbReference type="FunFam" id="3.30.413.10:FF:000005">
    <property type="entry name" value="4-hydroxy-3-methylbut-2-en-1-yl diphosphate synthase (flavodoxin)"/>
    <property type="match status" value="1"/>
</dbReference>
<proteinExistence type="inferred from homology"/>
<comment type="similarity">
    <text evidence="7">Belongs to the IspG family.</text>
</comment>
<comment type="function">
    <text evidence="7">Converts 2C-methyl-D-erythritol 2,4-cyclodiphosphate (ME-2,4cPP) into 1-hydroxy-2-methyl-2-(E)-butenyl 4-diphosphate.</text>
</comment>
<dbReference type="InterPro" id="IPR058578">
    <property type="entry name" value="IspG_TIM"/>
</dbReference>
<keyword evidence="4 7" id="KW-0408">Iron</keyword>
<evidence type="ECO:0000256" key="8">
    <source>
        <dbReference type="SAM" id="Coils"/>
    </source>
</evidence>
<feature type="coiled-coil region" evidence="8">
    <location>
        <begin position="333"/>
        <end position="360"/>
    </location>
</feature>
<evidence type="ECO:0000256" key="4">
    <source>
        <dbReference type="ARBA" id="ARBA00023004"/>
    </source>
</evidence>
<evidence type="ECO:0000256" key="2">
    <source>
        <dbReference type="ARBA" id="ARBA00022723"/>
    </source>
</evidence>
<dbReference type="AlphaFoldDB" id="A0A9D8KE31"/>
<dbReference type="PANTHER" id="PTHR30454">
    <property type="entry name" value="4-HYDROXY-3-METHYLBUT-2-EN-1-YL DIPHOSPHATE SYNTHASE"/>
    <property type="match status" value="1"/>
</dbReference>
<feature type="binding site" evidence="7">
    <location>
        <position position="265"/>
    </location>
    <ligand>
        <name>[4Fe-4S] cluster</name>
        <dbReference type="ChEBI" id="CHEBI:49883"/>
    </ligand>
</feature>
<evidence type="ECO:0000256" key="5">
    <source>
        <dbReference type="ARBA" id="ARBA00023014"/>
    </source>
</evidence>
<accession>A0A9D8KE31</accession>
<dbReference type="FunFam" id="3.20.20.20:FF:000001">
    <property type="entry name" value="4-hydroxy-3-methylbut-2-en-1-yl diphosphate synthase (flavodoxin)"/>
    <property type="match status" value="1"/>
</dbReference>
<comment type="pathway">
    <text evidence="7">Isoprenoid biosynthesis; isopentenyl diphosphate biosynthesis via DXP pathway; isopentenyl diphosphate from 1-deoxy-D-xylulose 5-phosphate: step 5/6.</text>
</comment>
<evidence type="ECO:0000256" key="1">
    <source>
        <dbReference type="ARBA" id="ARBA00022485"/>
    </source>
</evidence>
<dbReference type="NCBIfam" id="NF001540">
    <property type="entry name" value="PRK00366.1"/>
    <property type="match status" value="1"/>
</dbReference>